<dbReference type="PANTHER" id="PTHR42060:SF1">
    <property type="entry name" value="NHL REPEAT-CONTAINING PROTEIN"/>
    <property type="match status" value="1"/>
</dbReference>
<dbReference type="EMBL" id="JAUKTV010000006">
    <property type="protein sequence ID" value="KAK0736298.1"/>
    <property type="molecule type" value="Genomic_DNA"/>
</dbReference>
<dbReference type="SUPFAM" id="SSF63829">
    <property type="entry name" value="Calcium-dependent phosphotriesterase"/>
    <property type="match status" value="1"/>
</dbReference>
<dbReference type="InterPro" id="IPR011042">
    <property type="entry name" value="6-blade_b-propeller_TolB-like"/>
</dbReference>
<evidence type="ECO:0000313" key="2">
    <source>
        <dbReference type="EMBL" id="KAK0736298.1"/>
    </source>
</evidence>
<keyword evidence="3" id="KW-1185">Reference proteome</keyword>
<keyword evidence="1" id="KW-0732">Signal</keyword>
<dbReference type="AlphaFoldDB" id="A0AA40BLF9"/>
<evidence type="ECO:0008006" key="4">
    <source>
        <dbReference type="Google" id="ProtNLM"/>
    </source>
</evidence>
<evidence type="ECO:0000313" key="3">
    <source>
        <dbReference type="Proteomes" id="UP001172159"/>
    </source>
</evidence>
<feature type="chain" id="PRO_5041237747" description="NHL repeat-containing protein" evidence="1">
    <location>
        <begin position="17"/>
        <end position="356"/>
    </location>
</feature>
<evidence type="ECO:0000256" key="1">
    <source>
        <dbReference type="SAM" id="SignalP"/>
    </source>
</evidence>
<accession>A0AA40BLF9</accession>
<gene>
    <name evidence="2" type="ORF">B0T21DRAFT_440559</name>
</gene>
<sequence>MKPLPTLLSFLPLVAASGGGGGGGPSHVATEIFSFPPTNPIFIENLFVLPDARLLLTSFVHFGPDTNSPLHVLNPITSSVSVVTTLPNSTSQTGIAELSGANRYAVTAGIAGNNFEFVNNTVNVYVVSLGWNASSATVVDTIPVPGAISANGLVAVGNVVLSADSREGRILRVDTITRTSSVAFADPLLFGDPANVSGSLGVTGVNGLFLKWHLGHRWVYFTNTARGIYGRFKVDSLGYKVGSLEVLRTVTSADPIGFTNSLDDLVVDGDEDGDGDGDGYIAWQDKSLLKVKRYSNGTTAQTVVLGPGGVASGNAGITLKTPTSVALGLGGGHIYVGTGGAEAGNLTGGQVVKVTI</sequence>
<protein>
    <recommendedName>
        <fullName evidence="4">NHL repeat-containing protein</fullName>
    </recommendedName>
</protein>
<feature type="signal peptide" evidence="1">
    <location>
        <begin position="1"/>
        <end position="16"/>
    </location>
</feature>
<proteinExistence type="predicted"/>
<reference evidence="2" key="1">
    <citation type="submission" date="2023-06" db="EMBL/GenBank/DDBJ databases">
        <title>Genome-scale phylogeny and comparative genomics of the fungal order Sordariales.</title>
        <authorList>
            <consortium name="Lawrence Berkeley National Laboratory"/>
            <person name="Hensen N."/>
            <person name="Bonometti L."/>
            <person name="Westerberg I."/>
            <person name="Brannstrom I.O."/>
            <person name="Guillou S."/>
            <person name="Cros-Aarteil S."/>
            <person name="Calhoun S."/>
            <person name="Haridas S."/>
            <person name="Kuo A."/>
            <person name="Mondo S."/>
            <person name="Pangilinan J."/>
            <person name="Riley R."/>
            <person name="Labutti K."/>
            <person name="Andreopoulos B."/>
            <person name="Lipzen A."/>
            <person name="Chen C."/>
            <person name="Yanf M."/>
            <person name="Daum C."/>
            <person name="Ng V."/>
            <person name="Clum A."/>
            <person name="Steindorff A."/>
            <person name="Ohm R."/>
            <person name="Martin F."/>
            <person name="Silar P."/>
            <person name="Natvig D."/>
            <person name="Lalanne C."/>
            <person name="Gautier V."/>
            <person name="Ament-Velasquez S.L."/>
            <person name="Kruys A."/>
            <person name="Hutchinson M.I."/>
            <person name="Powell A.J."/>
            <person name="Barry K."/>
            <person name="Miller A.N."/>
            <person name="Grigoriev I.V."/>
            <person name="Debuchy R."/>
            <person name="Gladieux P."/>
            <person name="Thoren M.H."/>
            <person name="Johannesson H."/>
        </authorList>
    </citation>
    <scope>NUCLEOTIDE SEQUENCE</scope>
    <source>
        <strain evidence="2">CBS 540.89</strain>
    </source>
</reference>
<dbReference type="InterPro" id="IPR052998">
    <property type="entry name" value="Hetero-Diels-Alderase-like"/>
</dbReference>
<name>A0AA40BLF9_9PEZI</name>
<dbReference type="PANTHER" id="PTHR42060">
    <property type="entry name" value="NHL REPEAT-CONTAINING PROTEIN-RELATED"/>
    <property type="match status" value="1"/>
</dbReference>
<organism evidence="2 3">
    <name type="scientific">Apiosordaria backusii</name>
    <dbReference type="NCBI Taxonomy" id="314023"/>
    <lineage>
        <taxon>Eukaryota</taxon>
        <taxon>Fungi</taxon>
        <taxon>Dikarya</taxon>
        <taxon>Ascomycota</taxon>
        <taxon>Pezizomycotina</taxon>
        <taxon>Sordariomycetes</taxon>
        <taxon>Sordariomycetidae</taxon>
        <taxon>Sordariales</taxon>
        <taxon>Lasiosphaeriaceae</taxon>
        <taxon>Apiosordaria</taxon>
    </lineage>
</organism>
<dbReference type="Proteomes" id="UP001172159">
    <property type="component" value="Unassembled WGS sequence"/>
</dbReference>
<comment type="caution">
    <text evidence="2">The sequence shown here is derived from an EMBL/GenBank/DDBJ whole genome shotgun (WGS) entry which is preliminary data.</text>
</comment>
<dbReference type="Gene3D" id="2.120.10.30">
    <property type="entry name" value="TolB, C-terminal domain"/>
    <property type="match status" value="1"/>
</dbReference>